<dbReference type="Pfam" id="PF01638">
    <property type="entry name" value="HxlR"/>
    <property type="match status" value="1"/>
</dbReference>
<evidence type="ECO:0000259" key="4">
    <source>
        <dbReference type="PROSITE" id="PS51118"/>
    </source>
</evidence>
<dbReference type="RefSeq" id="WP_047120119.1">
    <property type="nucleotide sequence ID" value="NZ_CM125969.1"/>
</dbReference>
<evidence type="ECO:0000256" key="3">
    <source>
        <dbReference type="ARBA" id="ARBA00023163"/>
    </source>
</evidence>
<dbReference type="Proteomes" id="UP000252167">
    <property type="component" value="Unassembled WGS sequence"/>
</dbReference>
<dbReference type="SUPFAM" id="SSF46785">
    <property type="entry name" value="Winged helix' DNA-binding domain"/>
    <property type="match status" value="1"/>
</dbReference>
<dbReference type="InterPro" id="IPR002577">
    <property type="entry name" value="HTH_HxlR"/>
</dbReference>
<feature type="domain" description="HTH hxlR-type" evidence="4">
    <location>
        <begin position="14"/>
        <end position="112"/>
    </location>
</feature>
<evidence type="ECO:0000313" key="5">
    <source>
        <dbReference type="EMBL" id="RBM01666.1"/>
    </source>
</evidence>
<dbReference type="PROSITE" id="PS51118">
    <property type="entry name" value="HTH_HXLR"/>
    <property type="match status" value="1"/>
</dbReference>
<dbReference type="PANTHER" id="PTHR33204:SF39">
    <property type="entry name" value="TRANSCRIPTIONAL REGULATORY PROTEIN"/>
    <property type="match status" value="1"/>
</dbReference>
<comment type="caution">
    <text evidence="5">The sequence shown here is derived from an EMBL/GenBank/DDBJ whole genome shotgun (WGS) entry which is preliminary data.</text>
</comment>
<accession>A0A365YG23</accession>
<keyword evidence="3" id="KW-0804">Transcription</keyword>
<keyword evidence="1" id="KW-0805">Transcription regulation</keyword>
<evidence type="ECO:0000256" key="2">
    <source>
        <dbReference type="ARBA" id="ARBA00023125"/>
    </source>
</evidence>
<keyword evidence="6" id="KW-1185">Reference proteome</keyword>
<evidence type="ECO:0000256" key="1">
    <source>
        <dbReference type="ARBA" id="ARBA00023015"/>
    </source>
</evidence>
<gene>
    <name evidence="5" type="ORF">C1H84_07430</name>
</gene>
<evidence type="ECO:0000313" key="6">
    <source>
        <dbReference type="Proteomes" id="UP000252167"/>
    </source>
</evidence>
<organism evidence="5 6">
    <name type="scientific">Glutamicibacter soli</name>
    <dbReference type="NCBI Taxonomy" id="453836"/>
    <lineage>
        <taxon>Bacteria</taxon>
        <taxon>Bacillati</taxon>
        <taxon>Actinomycetota</taxon>
        <taxon>Actinomycetes</taxon>
        <taxon>Micrococcales</taxon>
        <taxon>Micrococcaceae</taxon>
        <taxon>Glutamicibacter</taxon>
    </lineage>
</organism>
<name>A0A365YG23_9MICC</name>
<dbReference type="InterPro" id="IPR036388">
    <property type="entry name" value="WH-like_DNA-bd_sf"/>
</dbReference>
<proteinExistence type="predicted"/>
<dbReference type="Gene3D" id="1.10.10.10">
    <property type="entry name" value="Winged helix-like DNA-binding domain superfamily/Winged helix DNA-binding domain"/>
    <property type="match status" value="1"/>
</dbReference>
<reference evidence="5 6" key="1">
    <citation type="submission" date="2018-01" db="EMBL/GenBank/DDBJ databases">
        <title>Glutamicibacter soli strain NHPC-3 Whole genome sequence and assembly.</title>
        <authorList>
            <person name="Choudhury P."/>
            <person name="Gupta D."/>
            <person name="Sengupta K."/>
            <person name="Jawed A."/>
            <person name="Sultana N."/>
            <person name="Saha P."/>
        </authorList>
    </citation>
    <scope>NUCLEOTIDE SEQUENCE [LARGE SCALE GENOMIC DNA]</scope>
    <source>
        <strain evidence="5 6">NHPC-3</strain>
    </source>
</reference>
<protein>
    <submittedName>
        <fullName evidence="5">Transcriptional regulator</fullName>
    </submittedName>
</protein>
<dbReference type="PANTHER" id="PTHR33204">
    <property type="entry name" value="TRANSCRIPTIONAL REGULATOR, MARR FAMILY"/>
    <property type="match status" value="1"/>
</dbReference>
<dbReference type="InterPro" id="IPR036390">
    <property type="entry name" value="WH_DNA-bd_sf"/>
</dbReference>
<sequence length="127" mass="14421">MESDRDFNVFVQGCPSREIMQRLGDKWTPLVLLALAGGPQRFSALRQRIGSVTPKVLTSTLRTLERDGLLLRTVTAQVPVRVDYELSDLGRSLLGPMETIRLWSQEHVPSVLRAREEFDRTRDDATL</sequence>
<keyword evidence="2" id="KW-0238">DNA-binding</keyword>
<dbReference type="GO" id="GO:0003677">
    <property type="term" value="F:DNA binding"/>
    <property type="evidence" value="ECO:0007669"/>
    <property type="project" value="UniProtKB-KW"/>
</dbReference>
<dbReference type="AlphaFoldDB" id="A0A365YG23"/>
<dbReference type="EMBL" id="POAF01000003">
    <property type="protein sequence ID" value="RBM01666.1"/>
    <property type="molecule type" value="Genomic_DNA"/>
</dbReference>